<proteinExistence type="predicted"/>
<name>A0A3M9M5C2_9MICO</name>
<organism evidence="1 2">
    <name type="scientific">Flexivirga caeni</name>
    <dbReference type="NCBI Taxonomy" id="2294115"/>
    <lineage>
        <taxon>Bacteria</taxon>
        <taxon>Bacillati</taxon>
        <taxon>Actinomycetota</taxon>
        <taxon>Actinomycetes</taxon>
        <taxon>Micrococcales</taxon>
        <taxon>Dermacoccaceae</taxon>
        <taxon>Flexivirga</taxon>
    </lineage>
</organism>
<evidence type="ECO:0008006" key="3">
    <source>
        <dbReference type="Google" id="ProtNLM"/>
    </source>
</evidence>
<accession>A0A3M9M5C2</accession>
<keyword evidence="2" id="KW-1185">Reference proteome</keyword>
<evidence type="ECO:0000313" key="1">
    <source>
        <dbReference type="EMBL" id="RNI20732.1"/>
    </source>
</evidence>
<evidence type="ECO:0000313" key="2">
    <source>
        <dbReference type="Proteomes" id="UP000271678"/>
    </source>
</evidence>
<dbReference type="Pfam" id="PF14350">
    <property type="entry name" value="Beta_protein"/>
    <property type="match status" value="1"/>
</dbReference>
<dbReference type="AlphaFoldDB" id="A0A3M9M5C2"/>
<comment type="caution">
    <text evidence="1">The sequence shown here is derived from an EMBL/GenBank/DDBJ whole genome shotgun (WGS) entry which is preliminary data.</text>
</comment>
<dbReference type="EMBL" id="RJJQ01000015">
    <property type="protein sequence ID" value="RNI20732.1"/>
    <property type="molecule type" value="Genomic_DNA"/>
</dbReference>
<dbReference type="Proteomes" id="UP000271678">
    <property type="component" value="Unassembled WGS sequence"/>
</dbReference>
<reference evidence="1 2" key="1">
    <citation type="submission" date="2018-11" db="EMBL/GenBank/DDBJ databases">
        <title>Draft genome of Simplicispira Flexivirga sp. BO-16.</title>
        <authorList>
            <person name="Im W.T."/>
        </authorList>
    </citation>
    <scope>NUCLEOTIDE SEQUENCE [LARGE SCALE GENOMIC DNA]</scope>
    <source>
        <strain evidence="1 2">BO-16</strain>
    </source>
</reference>
<protein>
    <recommendedName>
        <fullName evidence="3">Beta protein</fullName>
    </recommendedName>
</protein>
<gene>
    <name evidence="1" type="ORF">EFY87_14230</name>
</gene>
<dbReference type="InterPro" id="IPR025683">
    <property type="entry name" value="Protein_beta"/>
</dbReference>
<sequence>MQEWLMVAHRIPLPADAYVPILKGKRAELDAVSGTPADKLVPLLEFLDPASVAAQLTRAWKHPDDVVWIQALNADGADDAAFATALTDMFNSLRSDFRAVPVLTSTEEPATLAAFSRIAATDSRGVVLRIDVEELIDESIDSTADITATLSAVGMPESEVDLVLDAGLLTGSATIQSAVALQAINELPHTNWRTIVVAFSAFPEAIGNVVPKNTVVAIPRIDAAAFTAVRRAAKLPLVYGDYAIGVPTYSDVAFTPIPNIRYASDAEWYIHRGRERANPSPQYRALARALVAAPYYSGAAFSPGDQQINDVATETSGPGNATTHLRAGMSRHLHLVLSRLASLGVP</sequence>